<feature type="compositionally biased region" description="Basic residues" evidence="5">
    <location>
        <begin position="362"/>
        <end position="380"/>
    </location>
</feature>
<feature type="domain" description="HTH La-type RNA-binding" evidence="7">
    <location>
        <begin position="99"/>
        <end position="189"/>
    </location>
</feature>
<dbReference type="GO" id="GO:0005634">
    <property type="term" value="C:nucleus"/>
    <property type="evidence" value="ECO:0007669"/>
    <property type="project" value="UniProtKB-SubCell"/>
</dbReference>
<feature type="compositionally biased region" description="Basic and acidic residues" evidence="5">
    <location>
        <begin position="385"/>
        <end position="399"/>
    </location>
</feature>
<keyword evidence="3" id="KW-0539">Nucleus</keyword>
<feature type="region of interest" description="Disordered" evidence="5">
    <location>
        <begin position="303"/>
        <end position="450"/>
    </location>
</feature>
<dbReference type="CDD" id="cd12291">
    <property type="entry name" value="RRM1_La"/>
    <property type="match status" value="1"/>
</dbReference>
<dbReference type="InterPro" id="IPR002344">
    <property type="entry name" value="Lupus_La"/>
</dbReference>
<protein>
    <recommendedName>
        <fullName evidence="10">RNA-binding La domain protein</fullName>
    </recommendedName>
</protein>
<dbReference type="PRINTS" id="PR00302">
    <property type="entry name" value="LUPUSLA"/>
</dbReference>
<feature type="compositionally biased region" description="Basic residues" evidence="5">
    <location>
        <begin position="316"/>
        <end position="325"/>
    </location>
</feature>
<feature type="domain" description="RRM" evidence="6">
    <location>
        <begin position="200"/>
        <end position="286"/>
    </location>
</feature>
<evidence type="ECO:0000259" key="7">
    <source>
        <dbReference type="PROSITE" id="PS50961"/>
    </source>
</evidence>
<evidence type="ECO:0000256" key="3">
    <source>
        <dbReference type="ARBA" id="ARBA00023242"/>
    </source>
</evidence>
<evidence type="ECO:0008006" key="10">
    <source>
        <dbReference type="Google" id="ProtNLM"/>
    </source>
</evidence>
<dbReference type="SUPFAM" id="SSF54928">
    <property type="entry name" value="RNA-binding domain, RBD"/>
    <property type="match status" value="1"/>
</dbReference>
<evidence type="ECO:0000313" key="8">
    <source>
        <dbReference type="EMBL" id="KAK3369128.1"/>
    </source>
</evidence>
<keyword evidence="2 4" id="KW-0694">RNA-binding</keyword>
<dbReference type="Gene3D" id="3.30.70.330">
    <property type="match status" value="1"/>
</dbReference>
<feature type="compositionally biased region" description="Basic and acidic residues" evidence="5">
    <location>
        <begin position="303"/>
        <end position="315"/>
    </location>
</feature>
<dbReference type="SMART" id="SM00360">
    <property type="entry name" value="RRM"/>
    <property type="match status" value="1"/>
</dbReference>
<dbReference type="InterPro" id="IPR035979">
    <property type="entry name" value="RBD_domain_sf"/>
</dbReference>
<dbReference type="InterPro" id="IPR006630">
    <property type="entry name" value="La_HTH"/>
</dbReference>
<dbReference type="Gene3D" id="1.10.10.10">
    <property type="entry name" value="Winged helix-like DNA-binding domain superfamily/Winged helix DNA-binding domain"/>
    <property type="match status" value="1"/>
</dbReference>
<dbReference type="GO" id="GO:1990904">
    <property type="term" value="C:ribonucleoprotein complex"/>
    <property type="evidence" value="ECO:0007669"/>
    <property type="project" value="InterPro"/>
</dbReference>
<dbReference type="InterPro" id="IPR045180">
    <property type="entry name" value="La_dom_prot"/>
</dbReference>
<feature type="region of interest" description="Disordered" evidence="5">
    <location>
        <begin position="51"/>
        <end position="105"/>
    </location>
</feature>
<dbReference type="GO" id="GO:0006396">
    <property type="term" value="P:RNA processing"/>
    <property type="evidence" value="ECO:0007669"/>
    <property type="project" value="InterPro"/>
</dbReference>
<comment type="caution">
    <text evidence="8">The sequence shown here is derived from an EMBL/GenBank/DDBJ whole genome shotgun (WGS) entry which is preliminary data.</text>
</comment>
<dbReference type="AlphaFoldDB" id="A0AAE0K2Z1"/>
<dbReference type="Pfam" id="PF00076">
    <property type="entry name" value="RRM_1"/>
    <property type="match status" value="1"/>
</dbReference>
<dbReference type="EMBL" id="JAULSN010000006">
    <property type="protein sequence ID" value="KAK3369128.1"/>
    <property type="molecule type" value="Genomic_DNA"/>
</dbReference>
<dbReference type="GO" id="GO:0003729">
    <property type="term" value="F:mRNA binding"/>
    <property type="evidence" value="ECO:0007669"/>
    <property type="project" value="TreeGrafter"/>
</dbReference>
<dbReference type="InterPro" id="IPR012677">
    <property type="entry name" value="Nucleotide-bd_a/b_plait_sf"/>
</dbReference>
<proteinExistence type="predicted"/>
<evidence type="ECO:0000256" key="1">
    <source>
        <dbReference type="ARBA" id="ARBA00004123"/>
    </source>
</evidence>
<accession>A0AAE0K2Z1</accession>
<feature type="compositionally biased region" description="Basic and acidic residues" evidence="5">
    <location>
        <begin position="84"/>
        <end position="96"/>
    </location>
</feature>
<gene>
    <name evidence="8" type="ORF">B0T24DRAFT_595901</name>
</gene>
<reference evidence="8" key="1">
    <citation type="journal article" date="2023" name="Mol. Phylogenet. Evol.">
        <title>Genome-scale phylogeny and comparative genomics of the fungal order Sordariales.</title>
        <authorList>
            <person name="Hensen N."/>
            <person name="Bonometti L."/>
            <person name="Westerberg I."/>
            <person name="Brannstrom I.O."/>
            <person name="Guillou S."/>
            <person name="Cros-Aarteil S."/>
            <person name="Calhoun S."/>
            <person name="Haridas S."/>
            <person name="Kuo A."/>
            <person name="Mondo S."/>
            <person name="Pangilinan J."/>
            <person name="Riley R."/>
            <person name="LaButti K."/>
            <person name="Andreopoulos B."/>
            <person name="Lipzen A."/>
            <person name="Chen C."/>
            <person name="Yan M."/>
            <person name="Daum C."/>
            <person name="Ng V."/>
            <person name="Clum A."/>
            <person name="Steindorff A."/>
            <person name="Ohm R.A."/>
            <person name="Martin F."/>
            <person name="Silar P."/>
            <person name="Natvig D.O."/>
            <person name="Lalanne C."/>
            <person name="Gautier V."/>
            <person name="Ament-Velasquez S.L."/>
            <person name="Kruys A."/>
            <person name="Hutchinson M.I."/>
            <person name="Powell A.J."/>
            <person name="Barry K."/>
            <person name="Miller A.N."/>
            <person name="Grigoriev I.V."/>
            <person name="Debuchy R."/>
            <person name="Gladieux P."/>
            <person name="Hiltunen Thoren M."/>
            <person name="Johannesson H."/>
        </authorList>
    </citation>
    <scope>NUCLEOTIDE SEQUENCE</scope>
    <source>
        <strain evidence="8">CBS 958.72</strain>
    </source>
</reference>
<name>A0AAE0K2Z1_9PEZI</name>
<organism evidence="8 9">
    <name type="scientific">Lasiosphaeria ovina</name>
    <dbReference type="NCBI Taxonomy" id="92902"/>
    <lineage>
        <taxon>Eukaryota</taxon>
        <taxon>Fungi</taxon>
        <taxon>Dikarya</taxon>
        <taxon>Ascomycota</taxon>
        <taxon>Pezizomycotina</taxon>
        <taxon>Sordariomycetes</taxon>
        <taxon>Sordariomycetidae</taxon>
        <taxon>Sordariales</taxon>
        <taxon>Lasiosphaeriaceae</taxon>
        <taxon>Lasiosphaeria</taxon>
    </lineage>
</organism>
<dbReference type="InterPro" id="IPR036390">
    <property type="entry name" value="WH_DNA-bd_sf"/>
</dbReference>
<feature type="compositionally biased region" description="Polar residues" evidence="5">
    <location>
        <begin position="68"/>
        <end position="79"/>
    </location>
</feature>
<evidence type="ECO:0000259" key="6">
    <source>
        <dbReference type="PROSITE" id="PS50102"/>
    </source>
</evidence>
<comment type="subcellular location">
    <subcellularLocation>
        <location evidence="1">Nucleus</location>
    </subcellularLocation>
</comment>
<keyword evidence="9" id="KW-1185">Reference proteome</keyword>
<dbReference type="SUPFAM" id="SSF46785">
    <property type="entry name" value="Winged helix' DNA-binding domain"/>
    <property type="match status" value="1"/>
</dbReference>
<dbReference type="Proteomes" id="UP001287356">
    <property type="component" value="Unassembled WGS sequence"/>
</dbReference>
<dbReference type="PROSITE" id="PS50102">
    <property type="entry name" value="RRM"/>
    <property type="match status" value="1"/>
</dbReference>
<sequence length="450" mass="49771">MSDAVVQDKATVASVAVGDDAKLPQENVAPVVETKEDTSITEAVEIKAEDKVEVKTEEVEEEKASVAPKTQNGESTQHRANARPGREDYKKNRKFDPSTQPVTDDPHKIRAQVEYYFGDSNLPTDKFMWETTGGEANKPMSLKTICSFKRMARFQPYSAVVAALKESKSLEVSGEEGEEVVKRKKAYSSSTEAQKERLTRTVYAKGFGEETKTTQFDVEAFFAEFGPIRRVVLRRDDKDTFKESVFVEFDTEDLAKAFISTSPAPKFNGNELVIKSKRDYIDEKNRLIKEGLMEPSTARLKTFYEGKIKSSDQGRGRGRGNGRGRGRGDQNRDRNRGGEGGDSGDWKKRRENDQKDGFKNSRGGRGHFGSRGRGGGRGRGGRGGDNNRDRNERGQDENRSTNNVTAPTIKSTTDSGAVVKNGETNGKRAREGDDGGSAPPAKKVDVKTEQ</sequence>
<reference evidence="8" key="2">
    <citation type="submission" date="2023-06" db="EMBL/GenBank/DDBJ databases">
        <authorList>
            <consortium name="Lawrence Berkeley National Laboratory"/>
            <person name="Haridas S."/>
            <person name="Hensen N."/>
            <person name="Bonometti L."/>
            <person name="Westerberg I."/>
            <person name="Brannstrom I.O."/>
            <person name="Guillou S."/>
            <person name="Cros-Aarteil S."/>
            <person name="Calhoun S."/>
            <person name="Kuo A."/>
            <person name="Mondo S."/>
            <person name="Pangilinan J."/>
            <person name="Riley R."/>
            <person name="Labutti K."/>
            <person name="Andreopoulos B."/>
            <person name="Lipzen A."/>
            <person name="Chen C."/>
            <person name="Yanf M."/>
            <person name="Daum C."/>
            <person name="Ng V."/>
            <person name="Clum A."/>
            <person name="Steindorff A."/>
            <person name="Ohm R."/>
            <person name="Martin F."/>
            <person name="Silar P."/>
            <person name="Natvig D."/>
            <person name="Lalanne C."/>
            <person name="Gautier V."/>
            <person name="Ament-Velasquez S.L."/>
            <person name="Kruys A."/>
            <person name="Hutchinson M.I."/>
            <person name="Powell A.J."/>
            <person name="Barry K."/>
            <person name="Miller A.N."/>
            <person name="Grigoriev I.V."/>
            <person name="Debuchy R."/>
            <person name="Gladieux P."/>
            <person name="Thoren M.H."/>
            <person name="Johannesson H."/>
        </authorList>
    </citation>
    <scope>NUCLEOTIDE SEQUENCE</scope>
    <source>
        <strain evidence="8">CBS 958.72</strain>
    </source>
</reference>
<dbReference type="InterPro" id="IPR036388">
    <property type="entry name" value="WH-like_DNA-bd_sf"/>
</dbReference>
<dbReference type="PANTHER" id="PTHR22792:SF140">
    <property type="entry name" value="ACHILLES, ISOFORM A"/>
    <property type="match status" value="1"/>
</dbReference>
<evidence type="ECO:0000256" key="4">
    <source>
        <dbReference type="PROSITE-ProRule" id="PRU00332"/>
    </source>
</evidence>
<evidence type="ECO:0000256" key="5">
    <source>
        <dbReference type="SAM" id="MobiDB-lite"/>
    </source>
</evidence>
<feature type="compositionally biased region" description="Polar residues" evidence="5">
    <location>
        <begin position="400"/>
        <end position="415"/>
    </location>
</feature>
<feature type="compositionally biased region" description="Basic and acidic residues" evidence="5">
    <location>
        <begin position="326"/>
        <end position="359"/>
    </location>
</feature>
<dbReference type="Pfam" id="PF05383">
    <property type="entry name" value="La"/>
    <property type="match status" value="1"/>
</dbReference>
<dbReference type="PROSITE" id="PS50961">
    <property type="entry name" value="HTH_LA"/>
    <property type="match status" value="1"/>
</dbReference>
<dbReference type="InterPro" id="IPR000504">
    <property type="entry name" value="RRM_dom"/>
</dbReference>
<evidence type="ECO:0000256" key="2">
    <source>
        <dbReference type="ARBA" id="ARBA00022884"/>
    </source>
</evidence>
<evidence type="ECO:0000313" key="9">
    <source>
        <dbReference type="Proteomes" id="UP001287356"/>
    </source>
</evidence>
<dbReference type="SMART" id="SM00715">
    <property type="entry name" value="LA"/>
    <property type="match status" value="1"/>
</dbReference>
<dbReference type="PANTHER" id="PTHR22792">
    <property type="entry name" value="LUPUS LA PROTEIN-RELATED"/>
    <property type="match status" value="1"/>
</dbReference>